<gene>
    <name evidence="9" type="ORF">ERS027646_03735</name>
</gene>
<evidence type="ECO:0000256" key="5">
    <source>
        <dbReference type="ARBA" id="ARBA00022832"/>
    </source>
</evidence>
<keyword evidence="2" id="KW-0596">Phosphopantetheine</keyword>
<dbReference type="SMART" id="SM00823">
    <property type="entry name" value="PKS_PP"/>
    <property type="match status" value="1"/>
</dbReference>
<dbReference type="InterPro" id="IPR009081">
    <property type="entry name" value="PP-bd_ACP"/>
</dbReference>
<keyword evidence="3" id="KW-0597">Phosphoprotein</keyword>
<evidence type="ECO:0000256" key="4">
    <source>
        <dbReference type="ARBA" id="ARBA00022679"/>
    </source>
</evidence>
<dbReference type="InterPro" id="IPR006162">
    <property type="entry name" value="Ppantetheine_attach_site"/>
</dbReference>
<dbReference type="GO" id="GO:0004315">
    <property type="term" value="F:3-oxoacyl-[acyl-carrier-protein] synthase activity"/>
    <property type="evidence" value="ECO:0007669"/>
    <property type="project" value="UniProtKB-EC"/>
</dbReference>
<dbReference type="GO" id="GO:0004312">
    <property type="term" value="F:fatty acid synthase activity"/>
    <property type="evidence" value="ECO:0007669"/>
    <property type="project" value="TreeGrafter"/>
</dbReference>
<evidence type="ECO:0000313" key="9">
    <source>
        <dbReference type="EMBL" id="CKT52195.1"/>
    </source>
</evidence>
<reference evidence="9 10" key="1">
    <citation type="submission" date="2015-03" db="EMBL/GenBank/DDBJ databases">
        <authorList>
            <consortium name="Pathogen Informatics"/>
        </authorList>
    </citation>
    <scope>NUCLEOTIDE SEQUENCE [LARGE SCALE GENOMIC DNA]</scope>
    <source>
        <strain evidence="9 10">Bir 172</strain>
    </source>
</reference>
<dbReference type="SMART" id="SM01294">
    <property type="entry name" value="PKS_PP_betabranch"/>
    <property type="match status" value="1"/>
</dbReference>
<evidence type="ECO:0000256" key="2">
    <source>
        <dbReference type="ARBA" id="ARBA00022450"/>
    </source>
</evidence>
<dbReference type="PANTHER" id="PTHR43775:SF51">
    <property type="entry name" value="INACTIVE PHENOLPHTHIOCEROL SYNTHESIS POLYKETIDE SYNTHASE TYPE I PKS1-RELATED"/>
    <property type="match status" value="1"/>
</dbReference>
<dbReference type="InterPro" id="IPR050091">
    <property type="entry name" value="PKS_NRPS_Biosynth_Enz"/>
</dbReference>
<dbReference type="EMBL" id="CNGE01000940">
    <property type="protein sequence ID" value="CKT52195.1"/>
    <property type="molecule type" value="Genomic_DNA"/>
</dbReference>
<organism evidence="9 10">
    <name type="scientific">Mycobacterium tuberculosis</name>
    <dbReference type="NCBI Taxonomy" id="1773"/>
    <lineage>
        <taxon>Bacteria</taxon>
        <taxon>Bacillati</taxon>
        <taxon>Actinomycetota</taxon>
        <taxon>Actinomycetes</taxon>
        <taxon>Mycobacteriales</taxon>
        <taxon>Mycobacteriaceae</taxon>
        <taxon>Mycobacterium</taxon>
        <taxon>Mycobacterium tuberculosis complex</taxon>
    </lineage>
</organism>
<dbReference type="RefSeq" id="WP_234776613.1">
    <property type="nucleotide sequence ID" value="NZ_AP018033.1"/>
</dbReference>
<dbReference type="Gene3D" id="1.10.1200.10">
    <property type="entry name" value="ACP-like"/>
    <property type="match status" value="1"/>
</dbReference>
<feature type="region of interest" description="Disordered" evidence="7">
    <location>
        <begin position="197"/>
        <end position="222"/>
    </location>
</feature>
<comment type="pathway">
    <text evidence="1">Lipid metabolism.</text>
</comment>
<evidence type="ECO:0000259" key="8">
    <source>
        <dbReference type="PROSITE" id="PS50075"/>
    </source>
</evidence>
<dbReference type="SUPFAM" id="SSF47336">
    <property type="entry name" value="ACP-like"/>
    <property type="match status" value="1"/>
</dbReference>
<dbReference type="GO" id="GO:0006633">
    <property type="term" value="P:fatty acid biosynthetic process"/>
    <property type="evidence" value="ECO:0007669"/>
    <property type="project" value="TreeGrafter"/>
</dbReference>
<dbReference type="InterPro" id="IPR020806">
    <property type="entry name" value="PKS_PP-bd"/>
</dbReference>
<sequence>MGFLDAALLADRPVVVAARLDRAALAGAELPALFSQLVAGPIRRIIDGADEVSGSGLASRLHGLTPEQRHRELTELVCSNAAIVLGHSGTEIDAHKAFQDLGFDSLTAVELRNRLKTATGLTLPPTLIFDYPTAAELAEHLDIQLANAPAVTVDQPNPSTRFNEVTRELQALLDQPNWNPDDKTRLIKRLQAILTDCTAPPASSGPSTTHDDEDITTATESQLFAILDDELGP</sequence>
<dbReference type="Proteomes" id="UP000048948">
    <property type="component" value="Unassembled WGS sequence"/>
</dbReference>
<keyword evidence="4 9" id="KW-0808">Transferase</keyword>
<keyword evidence="9" id="KW-0012">Acyltransferase</keyword>
<evidence type="ECO:0000256" key="7">
    <source>
        <dbReference type="SAM" id="MobiDB-lite"/>
    </source>
</evidence>
<keyword evidence="5" id="KW-0276">Fatty acid metabolism</keyword>
<dbReference type="EC" id="2.3.1.41" evidence="9"/>
<proteinExistence type="predicted"/>
<dbReference type="PANTHER" id="PTHR43775">
    <property type="entry name" value="FATTY ACID SYNTHASE"/>
    <property type="match status" value="1"/>
</dbReference>
<protein>
    <submittedName>
        <fullName evidence="9">Putative polyketide synthase Pks17</fullName>
        <ecNumber evidence="9">2.3.1.41</ecNumber>
    </submittedName>
</protein>
<evidence type="ECO:0000256" key="6">
    <source>
        <dbReference type="ARBA" id="ARBA00023098"/>
    </source>
</evidence>
<keyword evidence="6" id="KW-0443">Lipid metabolism</keyword>
<evidence type="ECO:0000313" key="10">
    <source>
        <dbReference type="Proteomes" id="UP000048948"/>
    </source>
</evidence>
<dbReference type="FunFam" id="1.10.1200.10:FF:000007">
    <property type="entry name" value="Probable polyketide synthase pks17"/>
    <property type="match status" value="1"/>
</dbReference>
<dbReference type="GO" id="GO:0031177">
    <property type="term" value="F:phosphopantetheine binding"/>
    <property type="evidence" value="ECO:0007669"/>
    <property type="project" value="InterPro"/>
</dbReference>
<dbReference type="PROSITE" id="PS50075">
    <property type="entry name" value="CARRIER"/>
    <property type="match status" value="1"/>
</dbReference>
<evidence type="ECO:0000256" key="3">
    <source>
        <dbReference type="ARBA" id="ARBA00022553"/>
    </source>
</evidence>
<dbReference type="PROSITE" id="PS00012">
    <property type="entry name" value="PHOSPHOPANTETHEINE"/>
    <property type="match status" value="1"/>
</dbReference>
<dbReference type="InterPro" id="IPR036736">
    <property type="entry name" value="ACP-like_sf"/>
</dbReference>
<name>A0A655ARR0_MYCTX</name>
<accession>A0A655ARR0</accession>
<dbReference type="AlphaFoldDB" id="A0A655ARR0"/>
<feature type="domain" description="Carrier" evidence="8">
    <location>
        <begin position="71"/>
        <end position="145"/>
    </location>
</feature>
<evidence type="ECO:0000256" key="1">
    <source>
        <dbReference type="ARBA" id="ARBA00005189"/>
    </source>
</evidence>
<dbReference type="Pfam" id="PF00550">
    <property type="entry name" value="PP-binding"/>
    <property type="match status" value="1"/>
</dbReference>